<name>A0A1A5ZX34_9TREE</name>
<organism evidence="6">
    <name type="scientific">Kwoniella dejecticola CBS 10117</name>
    <dbReference type="NCBI Taxonomy" id="1296121"/>
    <lineage>
        <taxon>Eukaryota</taxon>
        <taxon>Fungi</taxon>
        <taxon>Dikarya</taxon>
        <taxon>Basidiomycota</taxon>
        <taxon>Agaricomycotina</taxon>
        <taxon>Tremellomycetes</taxon>
        <taxon>Tremellales</taxon>
        <taxon>Cryptococcaceae</taxon>
        <taxon>Kwoniella</taxon>
    </lineage>
</organism>
<reference evidence="7" key="3">
    <citation type="submission" date="2024-02" db="EMBL/GenBank/DDBJ databases">
        <title>Comparative genomics of Cryptococcus and Kwoniella reveals pathogenesis evolution and contrasting modes of karyotype evolution via chromosome fusion or intercentromeric recombination.</title>
        <authorList>
            <person name="Coelho M.A."/>
            <person name="David-Palma M."/>
            <person name="Shea T."/>
            <person name="Bowers K."/>
            <person name="McGinley-Smith S."/>
            <person name="Mohammad A.W."/>
            <person name="Gnirke A."/>
            <person name="Yurkov A.M."/>
            <person name="Nowrousian M."/>
            <person name="Sun S."/>
            <person name="Cuomo C.A."/>
            <person name="Heitman J."/>
        </authorList>
    </citation>
    <scope>NUCLEOTIDE SEQUENCE</scope>
    <source>
        <strain evidence="7">CBS 10117</strain>
    </source>
</reference>
<evidence type="ECO:0000256" key="2">
    <source>
        <dbReference type="ARBA" id="ARBA00022694"/>
    </source>
</evidence>
<dbReference type="RefSeq" id="XP_018260204.1">
    <property type="nucleotide sequence ID" value="XM_018410395.1"/>
</dbReference>
<dbReference type="PANTHER" id="PTHR14387:SF0">
    <property type="entry name" value="DUF2428 DOMAIN-CONTAINING PROTEIN"/>
    <property type="match status" value="1"/>
</dbReference>
<evidence type="ECO:0000259" key="4">
    <source>
        <dbReference type="Pfam" id="PF25150"/>
    </source>
</evidence>
<dbReference type="Pfam" id="PF25151">
    <property type="entry name" value="TPR_Trm732_C"/>
    <property type="match status" value="1"/>
</dbReference>
<dbReference type="GO" id="GO:0030488">
    <property type="term" value="P:tRNA methylation"/>
    <property type="evidence" value="ECO:0007669"/>
    <property type="project" value="TreeGrafter"/>
</dbReference>
<dbReference type="InterPro" id="IPR056843">
    <property type="entry name" value="THADA-like_TPR"/>
</dbReference>
<dbReference type="InterPro" id="IPR019442">
    <property type="entry name" value="THADA/TRM732_DUF2428"/>
</dbReference>
<dbReference type="VEuPathDB" id="FungiDB:I303_07121"/>
<feature type="domain" description="tRNA (32-2'-O)-methyltransferase regulator THADA-like TPR repeats region" evidence="4">
    <location>
        <begin position="240"/>
        <end position="433"/>
    </location>
</feature>
<comment type="similarity">
    <text evidence="1">Belongs to the THADA family.</text>
</comment>
<dbReference type="Proteomes" id="UP000078595">
    <property type="component" value="Chromosome 11"/>
</dbReference>
<protein>
    <submittedName>
        <fullName evidence="6">Uncharacterized protein</fullName>
    </submittedName>
</protein>
<dbReference type="GO" id="GO:0005829">
    <property type="term" value="C:cytosol"/>
    <property type="evidence" value="ECO:0007669"/>
    <property type="project" value="TreeGrafter"/>
</dbReference>
<dbReference type="EMBL" id="CP144540">
    <property type="protein sequence ID" value="WWC65932.1"/>
    <property type="molecule type" value="Genomic_DNA"/>
</dbReference>
<accession>A0A1A5ZX34</accession>
<evidence type="ECO:0000259" key="3">
    <source>
        <dbReference type="Pfam" id="PF10350"/>
    </source>
</evidence>
<dbReference type="InterPro" id="IPR016024">
    <property type="entry name" value="ARM-type_fold"/>
</dbReference>
<evidence type="ECO:0000313" key="7">
    <source>
        <dbReference type="EMBL" id="WWC65932.1"/>
    </source>
</evidence>
<feature type="domain" description="DUF2428" evidence="3">
    <location>
        <begin position="597"/>
        <end position="847"/>
    </location>
</feature>
<evidence type="ECO:0000256" key="1">
    <source>
        <dbReference type="ARBA" id="ARBA00010409"/>
    </source>
</evidence>
<dbReference type="OrthoDB" id="734129at2759"/>
<gene>
    <name evidence="6" type="ORF">I303_07121</name>
    <name evidence="7" type="ORF">I303_108554</name>
</gene>
<reference evidence="7" key="2">
    <citation type="submission" date="2013-07" db="EMBL/GenBank/DDBJ databases">
        <authorList>
            <consortium name="The Broad Institute Genome Sequencing Platform"/>
            <person name="Cuomo C."/>
            <person name="Litvintseva A."/>
            <person name="Chen Y."/>
            <person name="Heitman J."/>
            <person name="Sun S."/>
            <person name="Springer D."/>
            <person name="Dromer F."/>
            <person name="Young S.K."/>
            <person name="Zeng Q."/>
            <person name="Gargeya S."/>
            <person name="Fitzgerald M."/>
            <person name="Abouelleil A."/>
            <person name="Alvarado L."/>
            <person name="Berlin A.M."/>
            <person name="Chapman S.B."/>
            <person name="Dewar J."/>
            <person name="Goldberg J."/>
            <person name="Griggs A."/>
            <person name="Gujja S."/>
            <person name="Hansen M."/>
            <person name="Howarth C."/>
            <person name="Imamovic A."/>
            <person name="Larimer J."/>
            <person name="McCowan C."/>
            <person name="Murphy C."/>
            <person name="Pearson M."/>
            <person name="Priest M."/>
            <person name="Roberts A."/>
            <person name="Saif S."/>
            <person name="Shea T."/>
            <person name="Sykes S."/>
            <person name="Wortman J."/>
            <person name="Nusbaum C."/>
            <person name="Birren B."/>
        </authorList>
    </citation>
    <scope>NUCLEOTIDE SEQUENCE</scope>
    <source>
        <strain evidence="7">CBS 10117</strain>
    </source>
</reference>
<dbReference type="EMBL" id="KI894035">
    <property type="protein sequence ID" value="OBR82362.1"/>
    <property type="molecule type" value="Genomic_DNA"/>
</dbReference>
<dbReference type="InterPro" id="IPR056842">
    <property type="entry name" value="THADA-like_TPR_C"/>
</dbReference>
<dbReference type="PANTHER" id="PTHR14387">
    <property type="entry name" value="THADA/DEATH RECEPTOR INTERACTING PROTEIN"/>
    <property type="match status" value="1"/>
</dbReference>
<dbReference type="KEGG" id="kdj:28970820"/>
<dbReference type="Pfam" id="PF25150">
    <property type="entry name" value="TPR_Trm732"/>
    <property type="match status" value="1"/>
</dbReference>
<reference evidence="6" key="1">
    <citation type="submission" date="2013-07" db="EMBL/GenBank/DDBJ databases">
        <title>The Genome Sequence of Cryptococcus dejecticola CBS10117.</title>
        <authorList>
            <consortium name="The Broad Institute Genome Sequencing Platform"/>
            <person name="Cuomo C."/>
            <person name="Litvintseva A."/>
            <person name="Chen Y."/>
            <person name="Heitman J."/>
            <person name="Sun S."/>
            <person name="Springer D."/>
            <person name="Dromer F."/>
            <person name="Young S.K."/>
            <person name="Zeng Q."/>
            <person name="Gargeya S."/>
            <person name="Fitzgerald M."/>
            <person name="Abouelleil A."/>
            <person name="Alvarado L."/>
            <person name="Berlin A.M."/>
            <person name="Chapman S.B."/>
            <person name="Dewar J."/>
            <person name="Goldberg J."/>
            <person name="Griggs A."/>
            <person name="Gujja S."/>
            <person name="Hansen M."/>
            <person name="Howarth C."/>
            <person name="Imamovic A."/>
            <person name="Larimer J."/>
            <person name="McCowan C."/>
            <person name="Murphy C."/>
            <person name="Pearson M."/>
            <person name="Priest M."/>
            <person name="Roberts A."/>
            <person name="Saif S."/>
            <person name="Shea T."/>
            <person name="Sykes S."/>
            <person name="Wortman J."/>
            <person name="Nusbaum C."/>
            <person name="Birren B."/>
        </authorList>
    </citation>
    <scope>NUCLEOTIDE SEQUENCE [LARGE SCALE GENOMIC DNA]</scope>
    <source>
        <strain evidence="6">CBS 10117</strain>
    </source>
</reference>
<dbReference type="Pfam" id="PF10350">
    <property type="entry name" value="DUF2428"/>
    <property type="match status" value="1"/>
</dbReference>
<sequence length="1456" mass="162273">MSRGMESSAMEALEECRKALARAKVDQLQDGQLLLQGVDLVLRSYPVEMDVKHLELVGVLLRQLNSLLFSSSIICDESLLPTVTDKLVPAFQPSGQLASLILNNLEHPLKVQQQRATEALSAAGQLSILLPSSTASTSRAQPETFIIPLFRQAVSGGISRRSNLTVISTLLECIPLPAVPESLIENLLGDLGVVDCANIRSTLINNLLIKLSATQPEDEGKSWVVQKLIPYFDPELPHTTMVNMNRYLLPSLFKTDPSYITIFLKSLAGRSDLFGAWVTVASLGVSLGIIKILELPQEDLRDALAHEDVDIRIKAFDLVSASKDQIGETVLELVKEGFKWNDSLPSAGSRSAFSSSTYAFLVRLHQLETYTRRINRKKPNTESIRKEQASLAHILPVTESFHTWFLQYLDNGLTQARRFPVFKILLALNLLGRYIDVFGETEDTQRMVYTRDRVEMLLSCQMSEYTEVRNRSRKILESATIPLSGYETLSTPPSQALLRSALDSINLPRKTQAEAGKAALCILFTKLVIHPTDHDQAVRFVGNLIDKLEGAIEKVERDLVKGIEAYPLHGSLTAISDLLQCLDMTTAAAQQAWKPTLHRIFDVISRIWNITKTVISLAPSTVQGASDADRPEHEIARAYEVMATTGDEEDDGEGEEMDHTGLLSGCWRATRNAGELLATIVSLPITQSASQTIWSKENVDRAGQLFLIWMHEIRHRGTFSKIASAFAQLIDAVRPVPELRSLCDEWLQHELRTIASDQHSTTRRSAALPYSILSIVSSDEDLLNTALKALLDLASVDNDATSNVTKVHAFNVLKIVMLDARQTKWFSTWFERGVITALRAFESEDWNVRNVGLILFSTLVHRCLSPARGGQDLYKSRSTLSTRQSFSTFHSKYPDILPYITKYLEIHTEGENTHSPVFPILIIIRSLRYDDECETIVKGMRDVVERYLSNREYQIRQVAAQALSSMVSPAQAFDTAMNCTTEEGLGMNATHGRILYLQQLISNVIPWSDSAITSKANANADARFENKLLALVERFVPAHCPPITQAVLKCVDDYRINVDNAFDTSQLVESTKQLAIKSLDAQGVSALVPGQDARQIAIIKFLLTNQPEEDLMLSLLAKSSTEIQSTLALEHLPQLPDLWTQQVFDAVLDLALSGRGGQSTQVFALDALSQISWPRNAIDALNMGRKDAIGRLEKLVGVRCVPVKEAALVALGWAINQSINNHDASVDLRSYANVILSFSHEDESQPSRYAALTSLTQLASSLFTASRVNIDLHKSTLRLMQDDDEEIRAGTSDIIVKGLGHQRGLVHAKTLGMYWDWLEGYIRTLNPGLWSTSGDLEGWVEWLRDLSTDKKGLQHDLRVYKQEKNSIEVLFEVEPPNIFRDPLVDLFYSNKLLRDLGLELGSTSISQDAGMELGIVGEENDGQGLELSPIDDAWEARRTILRRKNYQEFNQDQESE</sequence>
<dbReference type="STRING" id="1296121.A0A1A5ZX34"/>
<evidence type="ECO:0000313" key="6">
    <source>
        <dbReference type="EMBL" id="OBR82362.1"/>
    </source>
</evidence>
<keyword evidence="2" id="KW-0819">tRNA processing</keyword>
<feature type="domain" description="tRNA (32-2'-O)-methyltransferase regulator THADA-like C-terminal TPR repeats region" evidence="5">
    <location>
        <begin position="849"/>
        <end position="1000"/>
    </location>
</feature>
<keyword evidence="8" id="KW-1185">Reference proteome</keyword>
<dbReference type="GeneID" id="28970820"/>
<dbReference type="SUPFAM" id="SSF48371">
    <property type="entry name" value="ARM repeat"/>
    <property type="match status" value="1"/>
</dbReference>
<evidence type="ECO:0000313" key="8">
    <source>
        <dbReference type="Proteomes" id="UP000078595"/>
    </source>
</evidence>
<proteinExistence type="inferred from homology"/>
<evidence type="ECO:0000259" key="5">
    <source>
        <dbReference type="Pfam" id="PF25151"/>
    </source>
</evidence>
<dbReference type="InterPro" id="IPR051954">
    <property type="entry name" value="tRNA_methyltransferase_THADA"/>
</dbReference>